<organism evidence="1 2">
    <name type="scientific">Lactarius akahatsu</name>
    <dbReference type="NCBI Taxonomy" id="416441"/>
    <lineage>
        <taxon>Eukaryota</taxon>
        <taxon>Fungi</taxon>
        <taxon>Dikarya</taxon>
        <taxon>Basidiomycota</taxon>
        <taxon>Agaricomycotina</taxon>
        <taxon>Agaricomycetes</taxon>
        <taxon>Russulales</taxon>
        <taxon>Russulaceae</taxon>
        <taxon>Lactarius</taxon>
    </lineage>
</organism>
<reference evidence="1" key="1">
    <citation type="submission" date="2022-01" db="EMBL/GenBank/DDBJ databases">
        <title>Comparative genomics reveals a dynamic genome evolution in the ectomycorrhizal milk-cap (Lactarius) mushrooms.</title>
        <authorList>
            <consortium name="DOE Joint Genome Institute"/>
            <person name="Lebreton A."/>
            <person name="Tang N."/>
            <person name="Kuo A."/>
            <person name="LaButti K."/>
            <person name="Drula E."/>
            <person name="Barry K."/>
            <person name="Clum A."/>
            <person name="Lipzen A."/>
            <person name="Mousain D."/>
            <person name="Ng V."/>
            <person name="Wang R."/>
            <person name="Wang X."/>
            <person name="Dai Y."/>
            <person name="Henrissat B."/>
            <person name="Grigoriev I.V."/>
            <person name="Guerin-Laguette A."/>
            <person name="Yu F."/>
            <person name="Martin F.M."/>
        </authorList>
    </citation>
    <scope>NUCLEOTIDE SEQUENCE</scope>
    <source>
        <strain evidence="1">QP</strain>
    </source>
</reference>
<comment type="caution">
    <text evidence="1">The sequence shown here is derived from an EMBL/GenBank/DDBJ whole genome shotgun (WGS) entry which is preliminary data.</text>
</comment>
<dbReference type="Proteomes" id="UP001201163">
    <property type="component" value="Unassembled WGS sequence"/>
</dbReference>
<accession>A0AAD4QEK4</accession>
<name>A0AAD4QEK4_9AGAM</name>
<protein>
    <submittedName>
        <fullName evidence="1">Uncharacterized protein</fullName>
    </submittedName>
</protein>
<keyword evidence="2" id="KW-1185">Reference proteome</keyword>
<dbReference type="EMBL" id="JAKELL010000017">
    <property type="protein sequence ID" value="KAH8993693.1"/>
    <property type="molecule type" value="Genomic_DNA"/>
</dbReference>
<proteinExistence type="predicted"/>
<sequence>MLNGPQWLFSLREPLARSKSRSKSLFRVSSLSLPRFDPFPFRELRQRFQPTLAQHLATALRRTLCLRCMSTPLNDLLSSSPKRDILSTGTCRDTLYASSFRGIQGTYLKFIGHKLLQEFNLQASVILVWASRRSAGASLSQLSSGGVLPTSISPKPYRGLREASVVGCFGFKHGARWFGYRSVSEFFTPIQVATELLLALRSS</sequence>
<evidence type="ECO:0000313" key="1">
    <source>
        <dbReference type="EMBL" id="KAH8993693.1"/>
    </source>
</evidence>
<dbReference type="AlphaFoldDB" id="A0AAD4QEK4"/>
<evidence type="ECO:0000313" key="2">
    <source>
        <dbReference type="Proteomes" id="UP001201163"/>
    </source>
</evidence>
<gene>
    <name evidence="1" type="ORF">EDB92DRAFT_374315</name>
</gene>